<reference evidence="9" key="1">
    <citation type="journal article" date="2019" name="Int. J. Syst. Evol. Microbiol.">
        <title>The Global Catalogue of Microorganisms (GCM) 10K type strain sequencing project: providing services to taxonomists for standard genome sequencing and annotation.</title>
        <authorList>
            <consortium name="The Broad Institute Genomics Platform"/>
            <consortium name="The Broad Institute Genome Sequencing Center for Infectious Disease"/>
            <person name="Wu L."/>
            <person name="Ma J."/>
        </authorList>
    </citation>
    <scope>NUCLEOTIDE SEQUENCE [LARGE SCALE GENOMIC DNA]</scope>
    <source>
        <strain evidence="9">CGMCC 4.7106</strain>
    </source>
</reference>
<dbReference type="SUPFAM" id="SSF46626">
    <property type="entry name" value="Cytochrome c"/>
    <property type="match status" value="1"/>
</dbReference>
<dbReference type="Pfam" id="PF02433">
    <property type="entry name" value="FixO"/>
    <property type="match status" value="1"/>
</dbReference>
<keyword evidence="6" id="KW-0472">Membrane</keyword>
<evidence type="ECO:0000256" key="1">
    <source>
        <dbReference type="ARBA" id="ARBA00022617"/>
    </source>
</evidence>
<evidence type="ECO:0000256" key="4">
    <source>
        <dbReference type="PROSITE-ProRule" id="PRU00433"/>
    </source>
</evidence>
<evidence type="ECO:0000256" key="6">
    <source>
        <dbReference type="SAM" id="Phobius"/>
    </source>
</evidence>
<dbReference type="InterPro" id="IPR003468">
    <property type="entry name" value="Cyt_c_oxidase_monohaem-su/FixO"/>
</dbReference>
<evidence type="ECO:0000256" key="2">
    <source>
        <dbReference type="ARBA" id="ARBA00022723"/>
    </source>
</evidence>
<dbReference type="PROSITE" id="PS51007">
    <property type="entry name" value="CYTC"/>
    <property type="match status" value="1"/>
</dbReference>
<dbReference type="Proteomes" id="UP001597375">
    <property type="component" value="Unassembled WGS sequence"/>
</dbReference>
<dbReference type="RefSeq" id="WP_386821453.1">
    <property type="nucleotide sequence ID" value="NZ_JBHUIT010000034.1"/>
</dbReference>
<keyword evidence="3 4" id="KW-0408">Iron</keyword>
<feature type="compositionally biased region" description="Low complexity" evidence="5">
    <location>
        <begin position="227"/>
        <end position="256"/>
    </location>
</feature>
<proteinExistence type="predicted"/>
<evidence type="ECO:0000313" key="8">
    <source>
        <dbReference type="EMBL" id="MFD2258010.1"/>
    </source>
</evidence>
<gene>
    <name evidence="8" type="ORF">ACFSSA_15120</name>
</gene>
<dbReference type="InterPro" id="IPR036909">
    <property type="entry name" value="Cyt_c-like_dom_sf"/>
</dbReference>
<evidence type="ECO:0000259" key="7">
    <source>
        <dbReference type="PROSITE" id="PS51007"/>
    </source>
</evidence>
<keyword evidence="2 4" id="KW-0479">Metal-binding</keyword>
<name>A0ABW5DF77_9BACT</name>
<dbReference type="Gene3D" id="1.10.760.10">
    <property type="entry name" value="Cytochrome c-like domain"/>
    <property type="match status" value="1"/>
</dbReference>
<protein>
    <submittedName>
        <fullName evidence="8">Cbb3-type cytochrome c oxidase subunit II</fullName>
    </submittedName>
</protein>
<evidence type="ECO:0000256" key="3">
    <source>
        <dbReference type="ARBA" id="ARBA00023004"/>
    </source>
</evidence>
<dbReference type="EMBL" id="JBHUIT010000034">
    <property type="protein sequence ID" value="MFD2258010.1"/>
    <property type="molecule type" value="Genomic_DNA"/>
</dbReference>
<accession>A0ABW5DF77</accession>
<keyword evidence="6" id="KW-0812">Transmembrane</keyword>
<feature type="domain" description="Cytochrome c" evidence="7">
    <location>
        <begin position="54"/>
        <end position="215"/>
    </location>
</feature>
<keyword evidence="1 4" id="KW-0349">Heme</keyword>
<keyword evidence="9" id="KW-1185">Reference proteome</keyword>
<feature type="region of interest" description="Disordered" evidence="5">
    <location>
        <begin position="226"/>
        <end position="256"/>
    </location>
</feature>
<dbReference type="InterPro" id="IPR009056">
    <property type="entry name" value="Cyt_c-like_dom"/>
</dbReference>
<evidence type="ECO:0000313" key="9">
    <source>
        <dbReference type="Proteomes" id="UP001597375"/>
    </source>
</evidence>
<organism evidence="8 9">
    <name type="scientific">Luteolibacter algae</name>
    <dbReference type="NCBI Taxonomy" id="454151"/>
    <lineage>
        <taxon>Bacteria</taxon>
        <taxon>Pseudomonadati</taxon>
        <taxon>Verrucomicrobiota</taxon>
        <taxon>Verrucomicrobiia</taxon>
        <taxon>Verrucomicrobiales</taxon>
        <taxon>Verrucomicrobiaceae</taxon>
        <taxon>Luteolibacter</taxon>
    </lineage>
</organism>
<feature type="transmembrane region" description="Helical" evidence="6">
    <location>
        <begin position="6"/>
        <end position="27"/>
    </location>
</feature>
<comment type="caution">
    <text evidence="8">The sequence shown here is derived from an EMBL/GenBank/DDBJ whole genome shotgun (WGS) entry which is preliminary data.</text>
</comment>
<keyword evidence="6" id="KW-1133">Transmembrane helix</keyword>
<evidence type="ECO:0000256" key="5">
    <source>
        <dbReference type="SAM" id="MobiDB-lite"/>
    </source>
</evidence>
<sequence length="256" mass="28282">MSFRTFFLSLFASFGVAWLAIIVVPYFKMRSIEPLSMGEDAIGTDAVFIPKRAGRITDGAEVYAENGCYLCHSQLIRPTYAGNDLFRPDWAGLAADEDRGDTRRETNAYDYAGEDFAQIGIMRMGPDLSNLGRRVEALYSKNISPEEWLYRHLYNPRWKPERRLSTCPSFRFLFNETQLTGNPSDEALPFAGKNGGEISPKPEARALVSYLLSLKKDQAVPDSLNFAPITPAPAEQAAPAVPAKPADAPAEEAPAP</sequence>